<feature type="non-terminal residue" evidence="2">
    <location>
        <position position="222"/>
    </location>
</feature>
<dbReference type="AlphaFoldDB" id="A0A8S1IWB4"/>
<feature type="signal peptide" evidence="1">
    <location>
        <begin position="1"/>
        <end position="20"/>
    </location>
</feature>
<dbReference type="OrthoDB" id="576907at2759"/>
<reference evidence="2" key="1">
    <citation type="submission" date="2020-12" db="EMBL/GenBank/DDBJ databases">
        <authorList>
            <person name="Iha C."/>
        </authorList>
    </citation>
    <scope>NUCLEOTIDE SEQUENCE</scope>
</reference>
<evidence type="ECO:0000256" key="1">
    <source>
        <dbReference type="SAM" id="SignalP"/>
    </source>
</evidence>
<evidence type="ECO:0000313" key="2">
    <source>
        <dbReference type="EMBL" id="CAD7699443.1"/>
    </source>
</evidence>
<comment type="caution">
    <text evidence="2">The sequence shown here is derived from an EMBL/GenBank/DDBJ whole genome shotgun (WGS) entry which is preliminary data.</text>
</comment>
<keyword evidence="3" id="KW-1185">Reference proteome</keyword>
<gene>
    <name evidence="2" type="ORF">OSTQU699_LOCUS4801</name>
</gene>
<proteinExistence type="predicted"/>
<organism evidence="2 3">
    <name type="scientific">Ostreobium quekettii</name>
    <dbReference type="NCBI Taxonomy" id="121088"/>
    <lineage>
        <taxon>Eukaryota</taxon>
        <taxon>Viridiplantae</taxon>
        <taxon>Chlorophyta</taxon>
        <taxon>core chlorophytes</taxon>
        <taxon>Ulvophyceae</taxon>
        <taxon>TCBD clade</taxon>
        <taxon>Bryopsidales</taxon>
        <taxon>Ostreobineae</taxon>
        <taxon>Ostreobiaceae</taxon>
        <taxon>Ostreobium</taxon>
    </lineage>
</organism>
<protein>
    <submittedName>
        <fullName evidence="2">Uncharacterized protein</fullName>
    </submittedName>
</protein>
<accession>A0A8S1IWB4</accession>
<evidence type="ECO:0000313" key="3">
    <source>
        <dbReference type="Proteomes" id="UP000708148"/>
    </source>
</evidence>
<keyword evidence="1" id="KW-0732">Signal</keyword>
<feature type="chain" id="PRO_5035765924" evidence="1">
    <location>
        <begin position="21"/>
        <end position="222"/>
    </location>
</feature>
<dbReference type="EMBL" id="CAJHUC010001018">
    <property type="protein sequence ID" value="CAD7699443.1"/>
    <property type="molecule type" value="Genomic_DNA"/>
</dbReference>
<sequence>MWPNTLHGIVCIVAAVWVSGQLLAAAGQQMGQASLQSQPVVITQERLRLLEVPEGADILFALASDCPPQSQLSTVTFARMGQLCFIINNLRSCLNISSEAPQFLFRGCTKANGCPPIKYTPEVSACIFKGLGIEVMESRDCPECRCGIPPENEGLFIERGSATATPVPNVPDSTCYVAQPEQSNLTVQTVCTDGKPTTQNRWHFQFPEEANEGAYNCLLSRR</sequence>
<name>A0A8S1IWB4_9CHLO</name>
<dbReference type="Proteomes" id="UP000708148">
    <property type="component" value="Unassembled WGS sequence"/>
</dbReference>